<keyword evidence="2" id="KW-0813">Transport</keyword>
<dbReference type="GO" id="GO:0016020">
    <property type="term" value="C:membrane"/>
    <property type="evidence" value="ECO:0007669"/>
    <property type="project" value="UniProtKB-SubCell"/>
</dbReference>
<evidence type="ECO:0000313" key="10">
    <source>
        <dbReference type="Proteomes" id="UP001147782"/>
    </source>
</evidence>
<dbReference type="GO" id="GO:0022857">
    <property type="term" value="F:transmembrane transporter activity"/>
    <property type="evidence" value="ECO:0007669"/>
    <property type="project" value="InterPro"/>
</dbReference>
<dbReference type="InterPro" id="IPR020846">
    <property type="entry name" value="MFS_dom"/>
</dbReference>
<accession>A0A9W9S3R9</accession>
<reference evidence="9" key="2">
    <citation type="journal article" date="2023" name="IMA Fungus">
        <title>Comparative genomic study of the Penicillium genus elucidates a diverse pangenome and 15 lateral gene transfer events.</title>
        <authorList>
            <person name="Petersen C."/>
            <person name="Sorensen T."/>
            <person name="Nielsen M.R."/>
            <person name="Sondergaard T.E."/>
            <person name="Sorensen J.L."/>
            <person name="Fitzpatrick D.A."/>
            <person name="Frisvad J.C."/>
            <person name="Nielsen K.L."/>
        </authorList>
    </citation>
    <scope>NUCLEOTIDE SEQUENCE</scope>
    <source>
        <strain evidence="9">IBT 29864</strain>
    </source>
</reference>
<reference evidence="9" key="1">
    <citation type="submission" date="2022-11" db="EMBL/GenBank/DDBJ databases">
        <authorList>
            <person name="Petersen C."/>
        </authorList>
    </citation>
    <scope>NUCLEOTIDE SEQUENCE</scope>
    <source>
        <strain evidence="9">IBT 29864</strain>
    </source>
</reference>
<dbReference type="RefSeq" id="XP_056555234.1">
    <property type="nucleotide sequence ID" value="XM_056699821.1"/>
</dbReference>
<organism evidence="9 10">
    <name type="scientific">Penicillium cataractarum</name>
    <dbReference type="NCBI Taxonomy" id="2100454"/>
    <lineage>
        <taxon>Eukaryota</taxon>
        <taxon>Fungi</taxon>
        <taxon>Dikarya</taxon>
        <taxon>Ascomycota</taxon>
        <taxon>Pezizomycotina</taxon>
        <taxon>Eurotiomycetes</taxon>
        <taxon>Eurotiomycetidae</taxon>
        <taxon>Eurotiales</taxon>
        <taxon>Aspergillaceae</taxon>
        <taxon>Penicillium</taxon>
    </lineage>
</organism>
<proteinExistence type="predicted"/>
<evidence type="ECO:0000313" key="9">
    <source>
        <dbReference type="EMBL" id="KAJ5370800.1"/>
    </source>
</evidence>
<feature type="region of interest" description="Disordered" evidence="6">
    <location>
        <begin position="1"/>
        <end position="21"/>
    </location>
</feature>
<keyword evidence="3 7" id="KW-0812">Transmembrane</keyword>
<dbReference type="GeneID" id="81439000"/>
<sequence>MVASLDEEKKPEVTSNDTEPLPAPLKGAVIYSSERISYTAEERRVIRKIDMNILPFMLIAYMLQFLDKQALSNSTIMGIIQDLELYGTKYSWAVSMFYFGYLLASYPVLMMLVKLPLGKSLATVFIVWAIILGCHAATKNFAGLMVARFFLGVAEASISPGFSLITSLWYRTSEQPLRHGLWFASNSASGIFASIMAWGIYHIHDALKPWQWLFIIMALATYIRLGPDASLALARSPRDG</sequence>
<evidence type="ECO:0000259" key="8">
    <source>
        <dbReference type="PROSITE" id="PS50850"/>
    </source>
</evidence>
<feature type="transmembrane region" description="Helical" evidence="7">
    <location>
        <begin position="121"/>
        <end position="138"/>
    </location>
</feature>
<dbReference type="SUPFAM" id="SSF103473">
    <property type="entry name" value="MFS general substrate transporter"/>
    <property type="match status" value="1"/>
</dbReference>
<evidence type="ECO:0000256" key="3">
    <source>
        <dbReference type="ARBA" id="ARBA00022692"/>
    </source>
</evidence>
<keyword evidence="5 7" id="KW-0472">Membrane</keyword>
<feature type="transmembrane region" description="Helical" evidence="7">
    <location>
        <begin position="182"/>
        <end position="203"/>
    </location>
</feature>
<evidence type="ECO:0000256" key="6">
    <source>
        <dbReference type="SAM" id="MobiDB-lite"/>
    </source>
</evidence>
<keyword evidence="4 7" id="KW-1133">Transmembrane helix</keyword>
<feature type="transmembrane region" description="Helical" evidence="7">
    <location>
        <begin position="90"/>
        <end position="109"/>
    </location>
</feature>
<dbReference type="Gene3D" id="1.20.1250.20">
    <property type="entry name" value="MFS general substrate transporter like domains"/>
    <property type="match status" value="1"/>
</dbReference>
<dbReference type="PANTHER" id="PTHR43791">
    <property type="entry name" value="PERMEASE-RELATED"/>
    <property type="match status" value="1"/>
</dbReference>
<feature type="domain" description="Major facilitator superfamily (MFS) profile" evidence="8">
    <location>
        <begin position="53"/>
        <end position="240"/>
    </location>
</feature>
<dbReference type="AlphaFoldDB" id="A0A9W9S3R9"/>
<dbReference type="EMBL" id="JAPZBS010000005">
    <property type="protein sequence ID" value="KAJ5370800.1"/>
    <property type="molecule type" value="Genomic_DNA"/>
</dbReference>
<name>A0A9W9S3R9_9EURO</name>
<protein>
    <recommendedName>
        <fullName evidence="8">Major facilitator superfamily (MFS) profile domain-containing protein</fullName>
    </recommendedName>
</protein>
<feature type="transmembrane region" description="Helical" evidence="7">
    <location>
        <begin position="209"/>
        <end position="225"/>
    </location>
</feature>
<evidence type="ECO:0000256" key="4">
    <source>
        <dbReference type="ARBA" id="ARBA00022989"/>
    </source>
</evidence>
<feature type="compositionally biased region" description="Basic and acidic residues" evidence="6">
    <location>
        <begin position="1"/>
        <end position="12"/>
    </location>
</feature>
<feature type="transmembrane region" description="Helical" evidence="7">
    <location>
        <begin position="150"/>
        <end position="170"/>
    </location>
</feature>
<evidence type="ECO:0000256" key="2">
    <source>
        <dbReference type="ARBA" id="ARBA00022448"/>
    </source>
</evidence>
<gene>
    <name evidence="9" type="ORF">N7496_006892</name>
</gene>
<dbReference type="PANTHER" id="PTHR43791:SF103">
    <property type="entry name" value="MAJOR FACILITATOR SUPERFAMILY (MFS) PROFILE DOMAIN-CONTAINING PROTEIN-RELATED"/>
    <property type="match status" value="1"/>
</dbReference>
<dbReference type="InterPro" id="IPR011701">
    <property type="entry name" value="MFS"/>
</dbReference>
<dbReference type="Proteomes" id="UP001147782">
    <property type="component" value="Unassembled WGS sequence"/>
</dbReference>
<comment type="subcellular location">
    <subcellularLocation>
        <location evidence="1">Membrane</location>
        <topology evidence="1">Multi-pass membrane protein</topology>
    </subcellularLocation>
</comment>
<evidence type="ECO:0000256" key="1">
    <source>
        <dbReference type="ARBA" id="ARBA00004141"/>
    </source>
</evidence>
<dbReference type="PROSITE" id="PS50850">
    <property type="entry name" value="MFS"/>
    <property type="match status" value="1"/>
</dbReference>
<comment type="caution">
    <text evidence="9">The sequence shown here is derived from an EMBL/GenBank/DDBJ whole genome shotgun (WGS) entry which is preliminary data.</text>
</comment>
<evidence type="ECO:0000256" key="7">
    <source>
        <dbReference type="SAM" id="Phobius"/>
    </source>
</evidence>
<dbReference type="Pfam" id="PF07690">
    <property type="entry name" value="MFS_1"/>
    <property type="match status" value="1"/>
</dbReference>
<keyword evidence="10" id="KW-1185">Reference proteome</keyword>
<dbReference type="OrthoDB" id="6730379at2759"/>
<dbReference type="InterPro" id="IPR036259">
    <property type="entry name" value="MFS_trans_sf"/>
</dbReference>
<evidence type="ECO:0000256" key="5">
    <source>
        <dbReference type="ARBA" id="ARBA00023136"/>
    </source>
</evidence>